<sequence length="653" mass="70359">MKKKLAWWLWLPLSAVSPLALAVGLGQATVNSPLQSPLDATVPLVDAAGVALDDVRVEIANEAAFNALGLEWTPLVASVRAELQRMPGGPQLVLRSEQAVNEPWLDLLVTITTPEGRRTEAIMLLFDPPNYAASVDATVAEASSVAQPVPSQSLPAAPAAPAQTPERNIAYIASGDTLWGVAERIKPADVSVQQMMMALVEGNPAAFPTGNVDDMRAGQTLRVPSREQLMALTPAQAAQAVQAMRRPSPRSASAPETESEVQAESTAVAEPSAQSDARGSDAAPSEPQPMEDAQETVVQEGELAGLTLRDLAEQLQESQAMLQMVLEEREQMRAEMAALRQEVASLTEALNASQRETQRALAAAESRAANATIPASAAVNTSSTPSLIERLETYQWPLASVALALLLGALIWSRKRRERQWEEVASPAPQRSEPSAAASPKERETVQPAAAAFTTASVMDTAADESQQTPPVAGSHDKEEGSRRDAFEYPAEEPLADSHDEPLNSESYSLVDEAPTAQQSVDHEGDTLWETQDEEDKADTEGASSMHEEDEAALNAAFLETPEPVEDASYREHAAQEAEVPPATVAEEKDDSAHYIDYHPPSLTNDFGSADEPVWGERASENAKASPSYPRREPEEEWEIEEVAFEPRRRDNS</sequence>
<evidence type="ECO:0000313" key="6">
    <source>
        <dbReference type="Proteomes" id="UP001614338"/>
    </source>
</evidence>
<evidence type="ECO:0000313" key="5">
    <source>
        <dbReference type="EMBL" id="MFI8751841.1"/>
    </source>
</evidence>
<dbReference type="InterPro" id="IPR057840">
    <property type="entry name" value="FimV_N"/>
</dbReference>
<feature type="compositionally biased region" description="Polar residues" evidence="2">
    <location>
        <begin position="461"/>
        <end position="470"/>
    </location>
</feature>
<dbReference type="NCBIfam" id="TIGR03505">
    <property type="entry name" value="FimV_core"/>
    <property type="match status" value="1"/>
</dbReference>
<evidence type="ECO:0000259" key="4">
    <source>
        <dbReference type="Pfam" id="PF25800"/>
    </source>
</evidence>
<dbReference type="Pfam" id="PF25800">
    <property type="entry name" value="FimV_N"/>
    <property type="match status" value="1"/>
</dbReference>
<gene>
    <name evidence="5" type="ORF">ACIGG6_17805</name>
</gene>
<dbReference type="EMBL" id="JBITWC010000041">
    <property type="protein sequence ID" value="MFI8751841.1"/>
    <property type="molecule type" value="Genomic_DNA"/>
</dbReference>
<evidence type="ECO:0000256" key="3">
    <source>
        <dbReference type="SAM" id="SignalP"/>
    </source>
</evidence>
<comment type="caution">
    <text evidence="5">The sequence shown here is derived from an EMBL/GenBank/DDBJ whole genome shotgun (WGS) entry which is preliminary data.</text>
</comment>
<dbReference type="InterPro" id="IPR020012">
    <property type="entry name" value="LysM_FimV"/>
</dbReference>
<feature type="coiled-coil region" evidence="1">
    <location>
        <begin position="308"/>
        <end position="356"/>
    </location>
</feature>
<organism evidence="5 6">
    <name type="scientific">Vreelandella lionensis</name>
    <dbReference type="NCBI Taxonomy" id="1144478"/>
    <lineage>
        <taxon>Bacteria</taxon>
        <taxon>Pseudomonadati</taxon>
        <taxon>Pseudomonadota</taxon>
        <taxon>Gammaproteobacteria</taxon>
        <taxon>Oceanospirillales</taxon>
        <taxon>Halomonadaceae</taxon>
        <taxon>Vreelandella</taxon>
    </lineage>
</organism>
<dbReference type="RefSeq" id="WP_399846388.1">
    <property type="nucleotide sequence ID" value="NZ_JBITWC010000041.1"/>
</dbReference>
<dbReference type="CDD" id="cd00118">
    <property type="entry name" value="LysM"/>
    <property type="match status" value="1"/>
</dbReference>
<protein>
    <submittedName>
        <fullName evidence="5">FimV/HubP family polar landmark protein</fullName>
    </submittedName>
</protein>
<feature type="chain" id="PRO_5047542993" evidence="3">
    <location>
        <begin position="23"/>
        <end position="653"/>
    </location>
</feature>
<evidence type="ECO:0000256" key="2">
    <source>
        <dbReference type="SAM" id="MobiDB-lite"/>
    </source>
</evidence>
<feature type="signal peptide" evidence="3">
    <location>
        <begin position="1"/>
        <end position="22"/>
    </location>
</feature>
<dbReference type="Proteomes" id="UP001614338">
    <property type="component" value="Unassembled WGS sequence"/>
</dbReference>
<reference evidence="5 6" key="1">
    <citation type="submission" date="2024-10" db="EMBL/GenBank/DDBJ databases">
        <title>The Natural Products Discovery Center: Release of the First 8490 Sequenced Strains for Exploring Actinobacteria Biosynthetic Diversity.</title>
        <authorList>
            <person name="Kalkreuter E."/>
            <person name="Kautsar S.A."/>
            <person name="Yang D."/>
            <person name="Bader C.D."/>
            <person name="Teijaro C.N."/>
            <person name="Fluegel L."/>
            <person name="Davis C.M."/>
            <person name="Simpson J.R."/>
            <person name="Lauterbach L."/>
            <person name="Steele A.D."/>
            <person name="Gui C."/>
            <person name="Meng S."/>
            <person name="Li G."/>
            <person name="Viehrig K."/>
            <person name="Ye F."/>
            <person name="Su P."/>
            <person name="Kiefer A.F."/>
            <person name="Nichols A."/>
            <person name="Cepeda A.J."/>
            <person name="Yan W."/>
            <person name="Fan B."/>
            <person name="Jiang Y."/>
            <person name="Adhikari A."/>
            <person name="Zheng C.-J."/>
            <person name="Schuster L."/>
            <person name="Cowan T.M."/>
            <person name="Smanski M.J."/>
            <person name="Chevrette M.G."/>
            <person name="De Carvalho L.P.S."/>
            <person name="Shen B."/>
        </authorList>
    </citation>
    <scope>NUCLEOTIDE SEQUENCE [LARGE SCALE GENOMIC DNA]</scope>
    <source>
        <strain evidence="5 6">NPDC077409</strain>
    </source>
</reference>
<proteinExistence type="predicted"/>
<keyword evidence="6" id="KW-1185">Reference proteome</keyword>
<keyword evidence="3" id="KW-0732">Signal</keyword>
<keyword evidence="1" id="KW-0175">Coiled coil</keyword>
<feature type="compositionally biased region" description="Acidic residues" evidence="2">
    <location>
        <begin position="635"/>
        <end position="644"/>
    </location>
</feature>
<dbReference type="Gene3D" id="3.10.350.10">
    <property type="entry name" value="LysM domain"/>
    <property type="match status" value="1"/>
</dbReference>
<accession>A0ABW8C048</accession>
<feature type="compositionally biased region" description="Basic and acidic residues" evidence="2">
    <location>
        <begin position="475"/>
        <end position="487"/>
    </location>
</feature>
<evidence type="ECO:0000256" key="1">
    <source>
        <dbReference type="SAM" id="Coils"/>
    </source>
</evidence>
<dbReference type="InterPro" id="IPR018392">
    <property type="entry name" value="LysM"/>
</dbReference>
<dbReference type="InterPro" id="IPR036779">
    <property type="entry name" value="LysM_dom_sf"/>
</dbReference>
<name>A0ABW8C048_9GAMM</name>
<feature type="region of interest" description="Disordered" evidence="2">
    <location>
        <begin position="235"/>
        <end position="297"/>
    </location>
</feature>
<feature type="region of interest" description="Disordered" evidence="2">
    <location>
        <begin position="461"/>
        <end position="653"/>
    </location>
</feature>
<feature type="region of interest" description="Disordered" evidence="2">
    <location>
        <begin position="422"/>
        <end position="448"/>
    </location>
</feature>
<feature type="compositionally biased region" description="Polar residues" evidence="2">
    <location>
        <begin position="250"/>
        <end position="265"/>
    </location>
</feature>
<feature type="domain" description="FimV N-terminal" evidence="4">
    <location>
        <begin position="23"/>
        <end position="129"/>
    </location>
</feature>